<dbReference type="PANTHER" id="PTHR33389">
    <property type="entry name" value="FAMILY PROTEIN, PUTATIVE (DUF2921)-RELATED"/>
    <property type="match status" value="1"/>
</dbReference>
<comment type="caution">
    <text evidence="2">The sequence shown here is derived from an EMBL/GenBank/DDBJ whole genome shotgun (WGS) entry which is preliminary data.</text>
</comment>
<gene>
    <name evidence="2" type="ORF">M0R45_014899</name>
</gene>
<feature type="domain" description="DUF2921" evidence="1">
    <location>
        <begin position="94"/>
        <end position="248"/>
    </location>
</feature>
<accession>A0AAW1XQ52</accession>
<reference evidence="2 3" key="1">
    <citation type="journal article" date="2023" name="G3 (Bethesda)">
        <title>A chromosome-length genome assembly and annotation of blackberry (Rubus argutus, cv. 'Hillquist').</title>
        <authorList>
            <person name="Bruna T."/>
            <person name="Aryal R."/>
            <person name="Dudchenko O."/>
            <person name="Sargent D.J."/>
            <person name="Mead D."/>
            <person name="Buti M."/>
            <person name="Cavallini A."/>
            <person name="Hytonen T."/>
            <person name="Andres J."/>
            <person name="Pham M."/>
            <person name="Weisz D."/>
            <person name="Mascagni F."/>
            <person name="Usai G."/>
            <person name="Natali L."/>
            <person name="Bassil N."/>
            <person name="Fernandez G.E."/>
            <person name="Lomsadze A."/>
            <person name="Armour M."/>
            <person name="Olukolu B."/>
            <person name="Poorten T."/>
            <person name="Britton C."/>
            <person name="Davik J."/>
            <person name="Ashrafi H."/>
            <person name="Aiden E.L."/>
            <person name="Borodovsky M."/>
            <person name="Worthington M."/>
        </authorList>
    </citation>
    <scope>NUCLEOTIDE SEQUENCE [LARGE SCALE GENOMIC DNA]</scope>
    <source>
        <strain evidence="2">PI 553951</strain>
    </source>
</reference>
<proteinExistence type="predicted"/>
<sequence length="269" mass="30064">MVGSGSINLKQGDLLNNVPALLKLNNLMNFTSVSSLISGTLESLMSSQKDPNYFEPVCILILPRMNYHYTLVSNIYDDDSSSGGTDAPSGSLRMEKFCSALSGVVQVHEFDPKYPSHCLSAKNCTTPLSVSGLLPHIVALRDIECLEDKRRLRVLVEFADRTKHRALYPNTTFVGEGSWNEKENQLRVVACRFLDATHSFNNSHMGDCSIRLSLTFPGLWTMGDTRITAGHIWSKKTITDSGYFERITFESHATYVVKITVLQWFQSQA</sequence>
<dbReference type="Proteomes" id="UP001457282">
    <property type="component" value="Unassembled WGS sequence"/>
</dbReference>
<dbReference type="InterPro" id="IPR057425">
    <property type="entry name" value="DUF2921_N"/>
</dbReference>
<name>A0AAW1XQ52_RUBAR</name>
<dbReference type="Pfam" id="PF25333">
    <property type="entry name" value="DUF2921_N"/>
    <property type="match status" value="1"/>
</dbReference>
<protein>
    <recommendedName>
        <fullName evidence="1">DUF2921 domain-containing protein</fullName>
    </recommendedName>
</protein>
<dbReference type="EMBL" id="JBEDUW010000003">
    <property type="protein sequence ID" value="KAK9938143.1"/>
    <property type="molecule type" value="Genomic_DNA"/>
</dbReference>
<evidence type="ECO:0000313" key="3">
    <source>
        <dbReference type="Proteomes" id="UP001457282"/>
    </source>
</evidence>
<evidence type="ECO:0000259" key="1">
    <source>
        <dbReference type="Pfam" id="PF25333"/>
    </source>
</evidence>
<organism evidence="2 3">
    <name type="scientific">Rubus argutus</name>
    <name type="common">Southern blackberry</name>
    <dbReference type="NCBI Taxonomy" id="59490"/>
    <lineage>
        <taxon>Eukaryota</taxon>
        <taxon>Viridiplantae</taxon>
        <taxon>Streptophyta</taxon>
        <taxon>Embryophyta</taxon>
        <taxon>Tracheophyta</taxon>
        <taxon>Spermatophyta</taxon>
        <taxon>Magnoliopsida</taxon>
        <taxon>eudicotyledons</taxon>
        <taxon>Gunneridae</taxon>
        <taxon>Pentapetalae</taxon>
        <taxon>rosids</taxon>
        <taxon>fabids</taxon>
        <taxon>Rosales</taxon>
        <taxon>Rosaceae</taxon>
        <taxon>Rosoideae</taxon>
        <taxon>Rosoideae incertae sedis</taxon>
        <taxon>Rubus</taxon>
    </lineage>
</organism>
<dbReference type="AlphaFoldDB" id="A0AAW1XQ52"/>
<dbReference type="PANTHER" id="PTHR33389:SF18">
    <property type="entry name" value="OS01G0677900 PROTEIN"/>
    <property type="match status" value="1"/>
</dbReference>
<evidence type="ECO:0000313" key="2">
    <source>
        <dbReference type="EMBL" id="KAK9938143.1"/>
    </source>
</evidence>
<keyword evidence="3" id="KW-1185">Reference proteome</keyword>